<keyword evidence="5" id="KW-0143">Chaperone</keyword>
<accession>C5BTH1</accession>
<dbReference type="EMBL" id="CP001614">
    <property type="protein sequence ID" value="ACR12929.1"/>
    <property type="molecule type" value="Genomic_DNA"/>
</dbReference>
<dbReference type="AlphaFoldDB" id="C5BTH1"/>
<dbReference type="eggNOG" id="COG2214">
    <property type="taxonomic scope" value="Bacteria"/>
</dbReference>
<proteinExistence type="predicted"/>
<dbReference type="Gene3D" id="1.10.287.110">
    <property type="entry name" value="DnaJ domain"/>
    <property type="match status" value="1"/>
</dbReference>
<keyword evidence="8" id="KW-1185">Reference proteome</keyword>
<keyword evidence="2 6" id="KW-0812">Transmembrane</keyword>
<dbReference type="STRING" id="377629.TERTU_1602"/>
<keyword evidence="3 6" id="KW-1133">Transmembrane helix</keyword>
<keyword evidence="4 6" id="KW-0472">Membrane</keyword>
<reference evidence="7 8" key="1">
    <citation type="journal article" date="2009" name="PLoS ONE">
        <title>The complete genome of Teredinibacter turnerae T7901: an intracellular endosymbiont of marine wood-boring bivalves (shipworms).</title>
        <authorList>
            <person name="Yang J.C."/>
            <person name="Madupu R."/>
            <person name="Durkin A.S."/>
            <person name="Ekborg N.A."/>
            <person name="Pedamallu C.S."/>
            <person name="Hostetler J.B."/>
            <person name="Radune D."/>
            <person name="Toms B.S."/>
            <person name="Henrissat B."/>
            <person name="Coutinho P.M."/>
            <person name="Schwarz S."/>
            <person name="Field L."/>
            <person name="Trindade-Silva A.E."/>
            <person name="Soares C.A.G."/>
            <person name="Elshahawi S."/>
            <person name="Hanora A."/>
            <person name="Schmidt E.W."/>
            <person name="Haygood M.G."/>
            <person name="Posfai J."/>
            <person name="Benner J."/>
            <person name="Madinger C."/>
            <person name="Nove J."/>
            <person name="Anton B."/>
            <person name="Chaudhary K."/>
            <person name="Foster J."/>
            <person name="Holman A."/>
            <person name="Kumar S."/>
            <person name="Lessard P.A."/>
            <person name="Luyten Y.A."/>
            <person name="Slatko B."/>
            <person name="Wood N."/>
            <person name="Wu B."/>
            <person name="Teplitski M."/>
            <person name="Mougous J.D."/>
            <person name="Ward N."/>
            <person name="Eisen J.A."/>
            <person name="Badger J.H."/>
            <person name="Distel D.L."/>
        </authorList>
    </citation>
    <scope>NUCLEOTIDE SEQUENCE [LARGE SCALE GENOMIC DNA]</scope>
    <source>
        <strain evidence="8">ATCC 39867 / T7901</strain>
    </source>
</reference>
<evidence type="ECO:0000313" key="8">
    <source>
        <dbReference type="Proteomes" id="UP000009080"/>
    </source>
</evidence>
<dbReference type="RefSeq" id="WP_015819042.1">
    <property type="nucleotide sequence ID" value="NC_012997.1"/>
</dbReference>
<dbReference type="SUPFAM" id="SSF46565">
    <property type="entry name" value="Chaperone J-domain"/>
    <property type="match status" value="1"/>
</dbReference>
<evidence type="ECO:0000256" key="2">
    <source>
        <dbReference type="ARBA" id="ARBA00022692"/>
    </source>
</evidence>
<sequence>MLFRLLLAAAVIAVLYYFMGRYKRLAPEERKKWLLQAALIGTCVLLLLGAVTGRMHWIGAVIAALLGFARFGLRLFGGLSPFLGLLGKGAGLANPIFSTPHLRVTLNLEKKQLSGEVIAGPYTGKNLADLTDTQLLELEKLYETDDKRSYYLIRLVRQQSTAHGFNHAHQNQNYAEVGNPSYNEALQILGLEAYVDQTPPDRALVIKAHKRLMQKLHPDRGGNDYLASRVNQAKDTVLARLNRP</sequence>
<feature type="transmembrane region" description="Helical" evidence="6">
    <location>
        <begin position="34"/>
        <end position="51"/>
    </location>
</feature>
<dbReference type="Proteomes" id="UP000009080">
    <property type="component" value="Chromosome"/>
</dbReference>
<dbReference type="PANTHER" id="PTHR12763">
    <property type="match status" value="1"/>
</dbReference>
<protein>
    <submittedName>
        <fullName evidence="7">DnaJ domain protein</fullName>
    </submittedName>
</protein>
<evidence type="ECO:0000313" key="7">
    <source>
        <dbReference type="EMBL" id="ACR12929.1"/>
    </source>
</evidence>
<evidence type="ECO:0000256" key="4">
    <source>
        <dbReference type="ARBA" id="ARBA00023136"/>
    </source>
</evidence>
<dbReference type="HOGENOM" id="CLU_017633_13_1_6"/>
<evidence type="ECO:0000256" key="3">
    <source>
        <dbReference type="ARBA" id="ARBA00022989"/>
    </source>
</evidence>
<name>C5BTH1_TERTT</name>
<feature type="transmembrane region" description="Helical" evidence="6">
    <location>
        <begin position="6"/>
        <end position="22"/>
    </location>
</feature>
<dbReference type="OrthoDB" id="9811070at2"/>
<evidence type="ECO:0000256" key="5">
    <source>
        <dbReference type="ARBA" id="ARBA00023186"/>
    </source>
</evidence>
<evidence type="ECO:0000256" key="1">
    <source>
        <dbReference type="ARBA" id="ARBA00004370"/>
    </source>
</evidence>
<feature type="transmembrane region" description="Helical" evidence="6">
    <location>
        <begin position="57"/>
        <end position="76"/>
    </location>
</feature>
<organism evidence="7 8">
    <name type="scientific">Teredinibacter turnerae (strain ATCC 39867 / T7901)</name>
    <dbReference type="NCBI Taxonomy" id="377629"/>
    <lineage>
        <taxon>Bacteria</taxon>
        <taxon>Pseudomonadati</taxon>
        <taxon>Pseudomonadota</taxon>
        <taxon>Gammaproteobacteria</taxon>
        <taxon>Cellvibrionales</taxon>
        <taxon>Cellvibrionaceae</taxon>
        <taxon>Teredinibacter</taxon>
    </lineage>
</organism>
<dbReference type="GO" id="GO:0016020">
    <property type="term" value="C:membrane"/>
    <property type="evidence" value="ECO:0007669"/>
    <property type="project" value="UniProtKB-SubCell"/>
</dbReference>
<dbReference type="PANTHER" id="PTHR12763:SF28">
    <property type="entry name" value="GEO10507P1-RELATED"/>
    <property type="match status" value="1"/>
</dbReference>
<gene>
    <name evidence="7" type="ordered locus">TERTU_1602</name>
</gene>
<evidence type="ECO:0000256" key="6">
    <source>
        <dbReference type="SAM" id="Phobius"/>
    </source>
</evidence>
<comment type="subcellular location">
    <subcellularLocation>
        <location evidence="1">Membrane</location>
    </subcellularLocation>
</comment>
<dbReference type="InterPro" id="IPR036869">
    <property type="entry name" value="J_dom_sf"/>
</dbReference>
<dbReference type="KEGG" id="ttu:TERTU_1602"/>